<reference evidence="3 4" key="1">
    <citation type="submission" date="2022-02" db="EMBL/GenBank/DDBJ databases">
        <title>The car tank lid bacteriome: a reservoir of bacteria with potential in bioremediation of fuel.</title>
        <authorList>
            <person name="Vidal-Verdu A."/>
            <person name="Gomez-Martinez D."/>
            <person name="Latorre-Perez A."/>
            <person name="Pereto J."/>
            <person name="Porcar M."/>
        </authorList>
    </citation>
    <scope>NUCLEOTIDE SEQUENCE [LARGE SCALE GENOMIC DNA]</scope>
    <source>
        <strain evidence="3 4">4D.3</strain>
    </source>
</reference>
<feature type="domain" description="ApeA N-terminal" evidence="2">
    <location>
        <begin position="62"/>
        <end position="285"/>
    </location>
</feature>
<dbReference type="InterPro" id="IPR041223">
    <property type="entry name" value="ApeA_NTD"/>
</dbReference>
<comment type="caution">
    <text evidence="3">The sequence shown here is derived from an EMBL/GenBank/DDBJ whole genome shotgun (WGS) entry which is preliminary data.</text>
</comment>
<dbReference type="RefSeq" id="WP_416342750.1">
    <property type="nucleotide sequence ID" value="NZ_JALQCY010000001.1"/>
</dbReference>
<evidence type="ECO:0000259" key="2">
    <source>
        <dbReference type="Pfam" id="PF18862"/>
    </source>
</evidence>
<protein>
    <recommendedName>
        <fullName evidence="5">ApeA N-terminal domain-containing protein</fullName>
    </recommendedName>
</protein>
<organism evidence="3 4">
    <name type="scientific">Isoptericola peretonis</name>
    <dbReference type="NCBI Taxonomy" id="2918523"/>
    <lineage>
        <taxon>Bacteria</taxon>
        <taxon>Bacillati</taxon>
        <taxon>Actinomycetota</taxon>
        <taxon>Actinomycetes</taxon>
        <taxon>Micrococcales</taxon>
        <taxon>Promicromonosporaceae</taxon>
        <taxon>Isoptericola</taxon>
    </lineage>
</organism>
<evidence type="ECO:0008006" key="5">
    <source>
        <dbReference type="Google" id="ProtNLM"/>
    </source>
</evidence>
<dbReference type="Pfam" id="PF18862">
    <property type="entry name" value="ApeA_NTD1"/>
    <property type="match status" value="1"/>
</dbReference>
<sequence length="437" mass="48735">MPNELKDGQTRLGALIDGNEATPENRVTLERRENVAVLRVPWEISGELRAYAGWFAGNTHFGDDPERTRYEYEVPNELWFRDKDGLVHLIGCRFVRSTSNLHSGIGEIQADFVVFDKNPRSESFASIKGLRSSVSGLRSWLNTTSIQKSSSQGEDGLLDGATYELKSPKPLAVEGVAGLTLVPHWKVALEPGAVHLLDELYVQTEFEEPRAWNDHLQIHRGIRDLLAVSQWRSESITGLLAKQDEDRFGSNEAWRTVHTDRVDAAATEPQNSRRDLVAFSDIGIKGISRWYEMRDELSRAIDPIVSSRYLSQAPVETLMSQAGIGLEALGFLVAKSDLGMTERQAGAQNYVERFKLIADALGAGLVPFDIDAWPQAAADGYNAVKHANRTLPDLPELANCWRESLLIFRCWVALKLGVEKEVLADRVQSDPMAHPYA</sequence>
<evidence type="ECO:0000313" key="3">
    <source>
        <dbReference type="EMBL" id="MCK9792908.1"/>
    </source>
</evidence>
<dbReference type="EMBL" id="JALQCY010000001">
    <property type="protein sequence ID" value="MCK9792908.1"/>
    <property type="molecule type" value="Genomic_DNA"/>
</dbReference>
<keyword evidence="4" id="KW-1185">Reference proteome</keyword>
<evidence type="ECO:0000313" key="4">
    <source>
        <dbReference type="Proteomes" id="UP001651050"/>
    </source>
</evidence>
<proteinExistence type="predicted"/>
<dbReference type="Pfam" id="PF18739">
    <property type="entry name" value="HEPN_Apea"/>
    <property type="match status" value="1"/>
</dbReference>
<feature type="domain" description="Apea-like HEPN" evidence="1">
    <location>
        <begin position="348"/>
        <end position="421"/>
    </location>
</feature>
<name>A0ABT0J084_9MICO</name>
<accession>A0ABT0J084</accession>
<evidence type="ECO:0000259" key="1">
    <source>
        <dbReference type="Pfam" id="PF18739"/>
    </source>
</evidence>
<dbReference type="Proteomes" id="UP001651050">
    <property type="component" value="Unassembled WGS sequence"/>
</dbReference>
<dbReference type="InterPro" id="IPR041229">
    <property type="entry name" value="HEPN_Apea"/>
</dbReference>
<gene>
    <name evidence="3" type="ORF">M1843_03985</name>
</gene>